<organism evidence="1 2">
    <name type="scientific">Aquarana catesbeiana</name>
    <name type="common">American bullfrog</name>
    <name type="synonym">Rana catesbeiana</name>
    <dbReference type="NCBI Taxonomy" id="8400"/>
    <lineage>
        <taxon>Eukaryota</taxon>
        <taxon>Metazoa</taxon>
        <taxon>Chordata</taxon>
        <taxon>Craniata</taxon>
        <taxon>Vertebrata</taxon>
        <taxon>Euteleostomi</taxon>
        <taxon>Amphibia</taxon>
        <taxon>Batrachia</taxon>
        <taxon>Anura</taxon>
        <taxon>Neobatrachia</taxon>
        <taxon>Ranoidea</taxon>
        <taxon>Ranidae</taxon>
        <taxon>Aquarana</taxon>
    </lineage>
</organism>
<dbReference type="EMBL" id="KV944986">
    <property type="protein sequence ID" value="PIO22393.1"/>
    <property type="molecule type" value="Genomic_DNA"/>
</dbReference>
<dbReference type="Proteomes" id="UP000228934">
    <property type="component" value="Unassembled WGS sequence"/>
</dbReference>
<evidence type="ECO:0000313" key="1">
    <source>
        <dbReference type="EMBL" id="PIO22393.1"/>
    </source>
</evidence>
<keyword evidence="2" id="KW-1185">Reference proteome</keyword>
<gene>
    <name evidence="1" type="ORF">AB205_0142430</name>
</gene>
<proteinExistence type="predicted"/>
<accession>A0A2G9R549</accession>
<dbReference type="AlphaFoldDB" id="A0A2G9R549"/>
<evidence type="ECO:0000313" key="2">
    <source>
        <dbReference type="Proteomes" id="UP000228934"/>
    </source>
</evidence>
<reference evidence="2" key="1">
    <citation type="journal article" date="2017" name="Nat. Commun.">
        <title>The North American bullfrog draft genome provides insight into hormonal regulation of long noncoding RNA.</title>
        <authorList>
            <person name="Hammond S.A."/>
            <person name="Warren R.L."/>
            <person name="Vandervalk B.P."/>
            <person name="Kucuk E."/>
            <person name="Khan H."/>
            <person name="Gibb E.A."/>
            <person name="Pandoh P."/>
            <person name="Kirk H."/>
            <person name="Zhao Y."/>
            <person name="Jones M."/>
            <person name="Mungall A.J."/>
            <person name="Coope R."/>
            <person name="Pleasance S."/>
            <person name="Moore R.A."/>
            <person name="Holt R.A."/>
            <person name="Round J.M."/>
            <person name="Ohora S."/>
            <person name="Walle B.V."/>
            <person name="Veldhoen N."/>
            <person name="Helbing C.C."/>
            <person name="Birol I."/>
        </authorList>
    </citation>
    <scope>NUCLEOTIDE SEQUENCE [LARGE SCALE GENOMIC DNA]</scope>
</reference>
<sequence length="70" mass="7870">MSNHGEVSGRGNSQNPVTGSDIRVLCCACRSHPVAVYVLRRVNKQLKNIKKLRPNSSQHIIHGYIKVLYK</sequence>
<name>A0A2G9R549_AQUCT</name>
<protein>
    <submittedName>
        <fullName evidence="1">Uncharacterized protein</fullName>
    </submittedName>
</protein>